<dbReference type="Pfam" id="PF11734">
    <property type="entry name" value="TilS_C"/>
    <property type="match status" value="1"/>
</dbReference>
<keyword evidence="4 8" id="KW-0819">tRNA processing</keyword>
<keyword evidence="11" id="KW-1185">Reference proteome</keyword>
<comment type="function">
    <text evidence="8">Ligates lysine onto the cytidine present at position 34 of the AUA codon-specific tRNA(Ile) that contains the anticodon CAU, in an ATP-dependent manner. Cytidine is converted to lysidine, thus changing the amino acid specificity of the tRNA from methionine to isoleucine.</text>
</comment>
<evidence type="ECO:0000256" key="7">
    <source>
        <dbReference type="ARBA" id="ARBA00048539"/>
    </source>
</evidence>
<comment type="domain">
    <text evidence="8">The N-terminal region contains the highly conserved SGGXDS motif, predicted to be a P-loop motif involved in ATP binding.</text>
</comment>
<dbReference type="NCBIfam" id="TIGR02433">
    <property type="entry name" value="lysidine_TilS_C"/>
    <property type="match status" value="1"/>
</dbReference>
<evidence type="ECO:0000256" key="6">
    <source>
        <dbReference type="ARBA" id="ARBA00022840"/>
    </source>
</evidence>
<comment type="caution">
    <text evidence="10">The sequence shown here is derived from an EMBL/GenBank/DDBJ whole genome shotgun (WGS) entry which is preliminary data.</text>
</comment>
<gene>
    <name evidence="8" type="primary">tilS</name>
    <name evidence="10" type="ORF">EI71_01390</name>
</gene>
<evidence type="ECO:0000256" key="1">
    <source>
        <dbReference type="ARBA" id="ARBA00004496"/>
    </source>
</evidence>
<keyword evidence="6 8" id="KW-0067">ATP-binding</keyword>
<dbReference type="InterPro" id="IPR012796">
    <property type="entry name" value="Lysidine-tRNA-synth_C"/>
</dbReference>
<dbReference type="HAMAP" id="MF_01161">
    <property type="entry name" value="tRNA_Ile_lys_synt"/>
    <property type="match status" value="1"/>
</dbReference>
<dbReference type="GO" id="GO:0006400">
    <property type="term" value="P:tRNA modification"/>
    <property type="evidence" value="ECO:0007669"/>
    <property type="project" value="UniProtKB-UniRule"/>
</dbReference>
<dbReference type="OrthoDB" id="9807403at2"/>
<evidence type="ECO:0000256" key="4">
    <source>
        <dbReference type="ARBA" id="ARBA00022694"/>
    </source>
</evidence>
<dbReference type="InterPro" id="IPR012094">
    <property type="entry name" value="tRNA_Ile_lys_synt"/>
</dbReference>
<dbReference type="Proteomes" id="UP000266506">
    <property type="component" value="Unassembled WGS sequence"/>
</dbReference>
<dbReference type="EMBL" id="QXEV01000016">
    <property type="protein sequence ID" value="RIA75571.1"/>
    <property type="molecule type" value="Genomic_DNA"/>
</dbReference>
<accession>A0A397RYU6</accession>
<dbReference type="GO" id="GO:0032267">
    <property type="term" value="F:tRNA(Ile)-lysidine synthase activity"/>
    <property type="evidence" value="ECO:0007669"/>
    <property type="project" value="UniProtKB-EC"/>
</dbReference>
<dbReference type="SMART" id="SM00977">
    <property type="entry name" value="TilS_C"/>
    <property type="match status" value="1"/>
</dbReference>
<dbReference type="InParanoid" id="A0A397RYU6"/>
<evidence type="ECO:0000313" key="11">
    <source>
        <dbReference type="Proteomes" id="UP000266506"/>
    </source>
</evidence>
<evidence type="ECO:0000256" key="8">
    <source>
        <dbReference type="HAMAP-Rule" id="MF_01161"/>
    </source>
</evidence>
<dbReference type="SUPFAM" id="SSF56037">
    <property type="entry name" value="PheT/TilS domain"/>
    <property type="match status" value="1"/>
</dbReference>
<comment type="catalytic activity">
    <reaction evidence="7 8">
        <text>cytidine(34) in tRNA(Ile2) + L-lysine + ATP = lysidine(34) in tRNA(Ile2) + AMP + diphosphate + H(+)</text>
        <dbReference type="Rhea" id="RHEA:43744"/>
        <dbReference type="Rhea" id="RHEA-COMP:10625"/>
        <dbReference type="Rhea" id="RHEA-COMP:10670"/>
        <dbReference type="ChEBI" id="CHEBI:15378"/>
        <dbReference type="ChEBI" id="CHEBI:30616"/>
        <dbReference type="ChEBI" id="CHEBI:32551"/>
        <dbReference type="ChEBI" id="CHEBI:33019"/>
        <dbReference type="ChEBI" id="CHEBI:82748"/>
        <dbReference type="ChEBI" id="CHEBI:83665"/>
        <dbReference type="ChEBI" id="CHEBI:456215"/>
        <dbReference type="EC" id="6.3.4.19"/>
    </reaction>
</comment>
<dbReference type="FunCoup" id="A0A397RYU6">
    <property type="interactions" value="93"/>
</dbReference>
<keyword evidence="2 8" id="KW-0963">Cytoplasm</keyword>
<proteinExistence type="inferred from homology"/>
<comment type="similarity">
    <text evidence="8">Belongs to the tRNA(Ile)-lysidine synthase family.</text>
</comment>
<organism evidence="10 11">
    <name type="scientific">Anaeroplasma bactoclasticum</name>
    <dbReference type="NCBI Taxonomy" id="2088"/>
    <lineage>
        <taxon>Bacteria</taxon>
        <taxon>Bacillati</taxon>
        <taxon>Mycoplasmatota</taxon>
        <taxon>Mollicutes</taxon>
        <taxon>Anaeroplasmatales</taxon>
        <taxon>Anaeroplasmataceae</taxon>
        <taxon>Anaeroplasma</taxon>
    </lineage>
</organism>
<dbReference type="CDD" id="cd01992">
    <property type="entry name" value="TilS_N"/>
    <property type="match status" value="1"/>
</dbReference>
<feature type="domain" description="Lysidine-tRNA(Ile) synthetase C-terminal" evidence="9">
    <location>
        <begin position="356"/>
        <end position="428"/>
    </location>
</feature>
<comment type="subcellular location">
    <subcellularLocation>
        <location evidence="1 8">Cytoplasm</location>
    </subcellularLocation>
</comment>
<reference evidence="10 11" key="1">
    <citation type="submission" date="2018-08" db="EMBL/GenBank/DDBJ databases">
        <title>Genomic Encyclopedia of Archaeal and Bacterial Type Strains, Phase II (KMG-II): from individual species to whole genera.</title>
        <authorList>
            <person name="Goeker M."/>
        </authorList>
    </citation>
    <scope>NUCLEOTIDE SEQUENCE [LARGE SCALE GENOMIC DNA]</scope>
    <source>
        <strain evidence="10 11">ATCC 27112</strain>
    </source>
</reference>
<dbReference type="InterPro" id="IPR011063">
    <property type="entry name" value="TilS/TtcA_N"/>
</dbReference>
<evidence type="ECO:0000256" key="5">
    <source>
        <dbReference type="ARBA" id="ARBA00022741"/>
    </source>
</evidence>
<dbReference type="GO" id="GO:0005524">
    <property type="term" value="F:ATP binding"/>
    <property type="evidence" value="ECO:0007669"/>
    <property type="project" value="UniProtKB-UniRule"/>
</dbReference>
<dbReference type="SUPFAM" id="SSF52402">
    <property type="entry name" value="Adenine nucleotide alpha hydrolases-like"/>
    <property type="match status" value="1"/>
</dbReference>
<evidence type="ECO:0000313" key="10">
    <source>
        <dbReference type="EMBL" id="RIA75571.1"/>
    </source>
</evidence>
<evidence type="ECO:0000259" key="9">
    <source>
        <dbReference type="SMART" id="SM00977"/>
    </source>
</evidence>
<name>A0A397RYU6_9MOLU</name>
<dbReference type="InterPro" id="IPR012795">
    <property type="entry name" value="tRNA_Ile_lys_synt_N"/>
</dbReference>
<keyword evidence="3 8" id="KW-0436">Ligase</keyword>
<feature type="binding site" evidence="8">
    <location>
        <begin position="25"/>
        <end position="30"/>
    </location>
    <ligand>
        <name>ATP</name>
        <dbReference type="ChEBI" id="CHEBI:30616"/>
    </ligand>
</feature>
<dbReference type="InterPro" id="IPR014729">
    <property type="entry name" value="Rossmann-like_a/b/a_fold"/>
</dbReference>
<dbReference type="PANTHER" id="PTHR43033:SF1">
    <property type="entry name" value="TRNA(ILE)-LYSIDINE SYNTHASE-RELATED"/>
    <property type="match status" value="1"/>
</dbReference>
<dbReference type="EC" id="6.3.4.19" evidence="8"/>
<protein>
    <recommendedName>
        <fullName evidence="8">tRNA(Ile)-lysidine synthase</fullName>
        <ecNumber evidence="8">6.3.4.19</ecNumber>
    </recommendedName>
    <alternativeName>
        <fullName evidence="8">tRNA(Ile)-2-lysyl-cytidine synthase</fullName>
    </alternativeName>
    <alternativeName>
        <fullName evidence="8">tRNA(Ile)-lysidine synthetase</fullName>
    </alternativeName>
</protein>
<dbReference type="Pfam" id="PF01171">
    <property type="entry name" value="ATP_bind_3"/>
    <property type="match status" value="1"/>
</dbReference>
<evidence type="ECO:0000256" key="3">
    <source>
        <dbReference type="ARBA" id="ARBA00022598"/>
    </source>
</evidence>
<evidence type="ECO:0000256" key="2">
    <source>
        <dbReference type="ARBA" id="ARBA00022490"/>
    </source>
</evidence>
<keyword evidence="5 8" id="KW-0547">Nucleotide-binding</keyword>
<dbReference type="PANTHER" id="PTHR43033">
    <property type="entry name" value="TRNA(ILE)-LYSIDINE SYNTHASE-RELATED"/>
    <property type="match status" value="1"/>
</dbReference>
<sequence>MEKKIAKFLKEQNLIIDKPLIVAVSGGADSVALLYVLYKLGYKVILAHVNHHKRKESEIEEAEMKKFADSLSIPFELLNYHYDGMDNFHNDSHNARYNFFKELCAKYNTNMIATAHHMDDQIETVLMKLMEGSNLYGYGGIAILNDDGEYKIIRPLLCVDKEEIYSYVKNNNLVYFEDSSNHQDDFLRNRLRHHVVPLLKAECPSLGEKIEEYSIQAHEAFDYIRRQSKAYLKENNDEISYESFNGLDIALRKDIIALLLENNNIRKNNDIILKILKIMEESNGSKEIHLEGKYLFVRSYNIGKIVLKTEISDASYLMNLEDTITIGNYMFYFTKSHNNILAKSINLCYNVLEFPFTIRYIKEGDNIHLNVGTKKVSRILIDKKVPKENRSQVPVVINGNGEILWVYDYAKSDSVSKQKNSGDIYLVCEVIKHDEWWYSED</sequence>
<dbReference type="AlphaFoldDB" id="A0A397RYU6"/>
<dbReference type="NCBIfam" id="TIGR02432">
    <property type="entry name" value="lysidine_TilS_N"/>
    <property type="match status" value="1"/>
</dbReference>
<dbReference type="Gene3D" id="3.40.50.620">
    <property type="entry name" value="HUPs"/>
    <property type="match status" value="1"/>
</dbReference>
<dbReference type="GO" id="GO:0005737">
    <property type="term" value="C:cytoplasm"/>
    <property type="evidence" value="ECO:0007669"/>
    <property type="project" value="UniProtKB-SubCell"/>
</dbReference>